<evidence type="ECO:0000256" key="1">
    <source>
        <dbReference type="SAM" id="MobiDB-lite"/>
    </source>
</evidence>
<feature type="region of interest" description="Disordered" evidence="1">
    <location>
        <begin position="1"/>
        <end position="23"/>
    </location>
</feature>
<evidence type="ECO:0000313" key="3">
    <source>
        <dbReference type="Proteomes" id="UP000176405"/>
    </source>
</evidence>
<accession>A0A1F5K7D0</accession>
<dbReference type="AlphaFoldDB" id="A0A1F5K7D0"/>
<proteinExistence type="predicted"/>
<protein>
    <submittedName>
        <fullName evidence="2">Uncharacterized protein</fullName>
    </submittedName>
</protein>
<dbReference type="Proteomes" id="UP000176405">
    <property type="component" value="Unassembled WGS sequence"/>
</dbReference>
<dbReference type="STRING" id="1797780.A3E45_02770"/>
<sequence>MTVDRESPYKFYIPPPPREDPEPKITNSWKMEDGAEMLLVEVPHSNPAVLHPDPKCTGHLKLHFIDGRGTRFKESNFTAKVLR</sequence>
<organism evidence="2 3">
    <name type="scientific">Candidatus Daviesbacteria bacterium RIFCSPHIGHO2_12_FULL_43_11</name>
    <dbReference type="NCBI Taxonomy" id="1797780"/>
    <lineage>
        <taxon>Bacteria</taxon>
        <taxon>Candidatus Daviesiibacteriota</taxon>
    </lineage>
</organism>
<name>A0A1F5K7D0_9BACT</name>
<evidence type="ECO:0000313" key="2">
    <source>
        <dbReference type="EMBL" id="OGE36670.1"/>
    </source>
</evidence>
<comment type="caution">
    <text evidence="2">The sequence shown here is derived from an EMBL/GenBank/DDBJ whole genome shotgun (WGS) entry which is preliminary data.</text>
</comment>
<gene>
    <name evidence="2" type="ORF">A3E45_02770</name>
</gene>
<reference evidence="2 3" key="1">
    <citation type="journal article" date="2016" name="Nat. Commun.">
        <title>Thousands of microbial genomes shed light on interconnected biogeochemical processes in an aquifer system.</title>
        <authorList>
            <person name="Anantharaman K."/>
            <person name="Brown C.T."/>
            <person name="Hug L.A."/>
            <person name="Sharon I."/>
            <person name="Castelle C.J."/>
            <person name="Probst A.J."/>
            <person name="Thomas B.C."/>
            <person name="Singh A."/>
            <person name="Wilkins M.J."/>
            <person name="Karaoz U."/>
            <person name="Brodie E.L."/>
            <person name="Williams K.H."/>
            <person name="Hubbard S.S."/>
            <person name="Banfield J.F."/>
        </authorList>
    </citation>
    <scope>NUCLEOTIDE SEQUENCE [LARGE SCALE GENOMIC DNA]</scope>
</reference>
<dbReference type="EMBL" id="MFDH01000010">
    <property type="protein sequence ID" value="OGE36670.1"/>
    <property type="molecule type" value="Genomic_DNA"/>
</dbReference>